<dbReference type="AlphaFoldDB" id="A0A9P4YYD1"/>
<accession>A0A9P4YYD1</accession>
<evidence type="ECO:0000313" key="3">
    <source>
        <dbReference type="Proteomes" id="UP000749293"/>
    </source>
</evidence>
<protein>
    <submittedName>
        <fullName evidence="2">Uncharacterized protein</fullName>
    </submittedName>
</protein>
<dbReference type="EMBL" id="JAANYQ010000005">
    <property type="protein sequence ID" value="KAF4124016.1"/>
    <property type="molecule type" value="Genomic_DNA"/>
</dbReference>
<gene>
    <name evidence="2" type="ORF">GMORB2_5732</name>
</gene>
<name>A0A9P4YYD1_9HYPO</name>
<dbReference type="RefSeq" id="XP_035322668.1">
    <property type="nucleotide sequence ID" value="XM_035467702.1"/>
</dbReference>
<dbReference type="Proteomes" id="UP000749293">
    <property type="component" value="Unassembled WGS sequence"/>
</dbReference>
<feature type="region of interest" description="Disordered" evidence="1">
    <location>
        <begin position="76"/>
        <end position="145"/>
    </location>
</feature>
<comment type="caution">
    <text evidence="2">The sequence shown here is derived from an EMBL/GenBank/DDBJ whole genome shotgun (WGS) entry which is preliminary data.</text>
</comment>
<keyword evidence="3" id="KW-1185">Reference proteome</keyword>
<proteinExistence type="predicted"/>
<dbReference type="GeneID" id="55971957"/>
<dbReference type="OrthoDB" id="63267at2759"/>
<evidence type="ECO:0000256" key="1">
    <source>
        <dbReference type="SAM" id="MobiDB-lite"/>
    </source>
</evidence>
<sequence>MAVGISVYDHTVSGEEFLGYVNFQASQESDEAVKGWFALEGHADTMAENAPMVQANFQGFTFVDESALDDHMRDRLRMNNDDEDMDDARGARESATTGESGDHVNNDDDWDNLDDIDPRKANRMSGIMKGSPHDDQMVGGSHFDP</sequence>
<reference evidence="2" key="1">
    <citation type="submission" date="2020-03" db="EMBL/GenBank/DDBJ databases">
        <title>Site-based positive gene gene selection in Geosmithia morbida across the United States reveals a broad range of putative effectors and factors for local host and environmental adapation.</title>
        <authorList>
            <person name="Onufrak A."/>
            <person name="Murdoch R.W."/>
            <person name="Gazis R."/>
            <person name="Huff M."/>
            <person name="Staton M."/>
            <person name="Klingeman W."/>
            <person name="Hadziabdic D."/>
        </authorList>
    </citation>
    <scope>NUCLEOTIDE SEQUENCE</scope>
    <source>
        <strain evidence="2">1262</strain>
    </source>
</reference>
<evidence type="ECO:0000313" key="2">
    <source>
        <dbReference type="EMBL" id="KAF4124016.1"/>
    </source>
</evidence>
<organism evidence="2 3">
    <name type="scientific">Geosmithia morbida</name>
    <dbReference type="NCBI Taxonomy" id="1094350"/>
    <lineage>
        <taxon>Eukaryota</taxon>
        <taxon>Fungi</taxon>
        <taxon>Dikarya</taxon>
        <taxon>Ascomycota</taxon>
        <taxon>Pezizomycotina</taxon>
        <taxon>Sordariomycetes</taxon>
        <taxon>Hypocreomycetidae</taxon>
        <taxon>Hypocreales</taxon>
        <taxon>Bionectriaceae</taxon>
        <taxon>Geosmithia</taxon>
    </lineage>
</organism>